<comment type="pathway">
    <text evidence="11">Porphyrin-containing compound metabolism.</text>
</comment>
<feature type="transmembrane region" description="Helical" evidence="12">
    <location>
        <begin position="86"/>
        <end position="105"/>
    </location>
</feature>
<organism evidence="13 14">
    <name type="scientific">Lysinibacter cavernae</name>
    <dbReference type="NCBI Taxonomy" id="1640652"/>
    <lineage>
        <taxon>Bacteria</taxon>
        <taxon>Bacillati</taxon>
        <taxon>Actinomycetota</taxon>
        <taxon>Actinomycetes</taxon>
        <taxon>Micrococcales</taxon>
        <taxon>Microbacteriaceae</taxon>
        <taxon>Lysinibacter</taxon>
    </lineage>
</organism>
<feature type="transmembrane region" description="Helical" evidence="12">
    <location>
        <begin position="29"/>
        <end position="52"/>
    </location>
</feature>
<keyword evidence="3 12" id="KW-0812">Transmembrane</keyword>
<keyword evidence="10" id="KW-1015">Disulfide bond</keyword>
<feature type="transmembrane region" description="Helical" evidence="12">
    <location>
        <begin position="258"/>
        <end position="276"/>
    </location>
</feature>
<dbReference type="PANTHER" id="PTHR35457">
    <property type="entry name" value="HEME A SYNTHASE"/>
    <property type="match status" value="1"/>
</dbReference>
<dbReference type="GO" id="GO:0006784">
    <property type="term" value="P:heme A biosynthetic process"/>
    <property type="evidence" value="ECO:0007669"/>
    <property type="project" value="InterPro"/>
</dbReference>
<sequence>MSQQTSAVQGRFSSFWQRLPDHVDKRVRVIAWLSLIGQTVIVATGGAVRLTASGLGCSTWPKCTDDSWVATPEAEWHGVIEFGNRLLTFVLAAIAIIAFLYILRFRKQRPDLFWITFSLGMAIPAQAVIGGITVLTGLNPYIVGLHFIVSAALVILGTVFVYRVYQGRGGALDVDPLVAGLAWLVALASVVTVVIGILTTGAGPHAGHDGKADDAPVVRNGFDAILMQHVHAYPAYIMLGLSVLLLIVLIVKKRGVSIRFTAALIGVTIVQIIVGVSQARLGLPELLVGIHMVLACVTLSGVTAVILSLSTSRQHTKVS</sequence>
<keyword evidence="4" id="KW-0479">Metal-binding</keyword>
<evidence type="ECO:0000256" key="11">
    <source>
        <dbReference type="ARBA" id="ARBA00023444"/>
    </source>
</evidence>
<keyword evidence="14" id="KW-1185">Reference proteome</keyword>
<evidence type="ECO:0000256" key="12">
    <source>
        <dbReference type="SAM" id="Phobius"/>
    </source>
</evidence>
<dbReference type="AlphaFoldDB" id="A0A7X5TT15"/>
<dbReference type="InterPro" id="IPR003780">
    <property type="entry name" value="COX15/CtaA_fam"/>
</dbReference>
<evidence type="ECO:0000256" key="4">
    <source>
        <dbReference type="ARBA" id="ARBA00022723"/>
    </source>
</evidence>
<dbReference type="EMBL" id="JAAMOX010000001">
    <property type="protein sequence ID" value="NIH52823.1"/>
    <property type="molecule type" value="Genomic_DNA"/>
</dbReference>
<dbReference type="PANTHER" id="PTHR35457:SF1">
    <property type="entry name" value="HEME A SYNTHASE"/>
    <property type="match status" value="1"/>
</dbReference>
<feature type="transmembrane region" description="Helical" evidence="12">
    <location>
        <begin position="233"/>
        <end position="251"/>
    </location>
</feature>
<gene>
    <name evidence="13" type="ORF">FHX76_000691</name>
</gene>
<dbReference type="InterPro" id="IPR050450">
    <property type="entry name" value="COX15/CtaA_HemeA_synthase"/>
</dbReference>
<evidence type="ECO:0000256" key="1">
    <source>
        <dbReference type="ARBA" id="ARBA00004141"/>
    </source>
</evidence>
<evidence type="ECO:0000256" key="3">
    <source>
        <dbReference type="ARBA" id="ARBA00022692"/>
    </source>
</evidence>
<dbReference type="Proteomes" id="UP000541033">
    <property type="component" value="Unassembled WGS sequence"/>
</dbReference>
<keyword evidence="6" id="KW-0560">Oxidoreductase</keyword>
<keyword evidence="7" id="KW-0408">Iron</keyword>
<evidence type="ECO:0000256" key="2">
    <source>
        <dbReference type="ARBA" id="ARBA00022475"/>
    </source>
</evidence>
<evidence type="ECO:0000256" key="6">
    <source>
        <dbReference type="ARBA" id="ARBA00023002"/>
    </source>
</evidence>
<dbReference type="Pfam" id="PF02628">
    <property type="entry name" value="COX15-CtaA"/>
    <property type="match status" value="1"/>
</dbReference>
<evidence type="ECO:0000256" key="8">
    <source>
        <dbReference type="ARBA" id="ARBA00023133"/>
    </source>
</evidence>
<dbReference type="RefSeq" id="WP_167147935.1">
    <property type="nucleotide sequence ID" value="NZ_JAAMOX010000001.1"/>
</dbReference>
<reference evidence="13 14" key="1">
    <citation type="submission" date="2020-02" db="EMBL/GenBank/DDBJ databases">
        <title>Sequencing the genomes of 1000 actinobacteria strains.</title>
        <authorList>
            <person name="Klenk H.-P."/>
        </authorList>
    </citation>
    <scope>NUCLEOTIDE SEQUENCE [LARGE SCALE GENOMIC DNA]</scope>
    <source>
        <strain evidence="13 14">DSM 27960</strain>
    </source>
</reference>
<dbReference type="GO" id="GO:0016491">
    <property type="term" value="F:oxidoreductase activity"/>
    <property type="evidence" value="ECO:0007669"/>
    <property type="project" value="UniProtKB-KW"/>
</dbReference>
<protein>
    <submittedName>
        <fullName evidence="13">Cytochrome c oxidase assembly protein subunit 15</fullName>
    </submittedName>
</protein>
<keyword evidence="8" id="KW-0350">Heme biosynthesis</keyword>
<evidence type="ECO:0000256" key="9">
    <source>
        <dbReference type="ARBA" id="ARBA00023136"/>
    </source>
</evidence>
<feature type="transmembrane region" description="Helical" evidence="12">
    <location>
        <begin position="288"/>
        <end position="309"/>
    </location>
</feature>
<evidence type="ECO:0000313" key="14">
    <source>
        <dbReference type="Proteomes" id="UP000541033"/>
    </source>
</evidence>
<name>A0A7X5TT15_9MICO</name>
<dbReference type="GO" id="GO:0016020">
    <property type="term" value="C:membrane"/>
    <property type="evidence" value="ECO:0007669"/>
    <property type="project" value="UniProtKB-SubCell"/>
</dbReference>
<feature type="transmembrane region" description="Helical" evidence="12">
    <location>
        <begin position="112"/>
        <end position="135"/>
    </location>
</feature>
<evidence type="ECO:0000256" key="5">
    <source>
        <dbReference type="ARBA" id="ARBA00022989"/>
    </source>
</evidence>
<keyword evidence="2" id="KW-1003">Cell membrane</keyword>
<accession>A0A7X5TT15</accession>
<evidence type="ECO:0000256" key="7">
    <source>
        <dbReference type="ARBA" id="ARBA00023004"/>
    </source>
</evidence>
<feature type="transmembrane region" description="Helical" evidence="12">
    <location>
        <begin position="141"/>
        <end position="165"/>
    </location>
</feature>
<dbReference type="GO" id="GO:0046872">
    <property type="term" value="F:metal ion binding"/>
    <property type="evidence" value="ECO:0007669"/>
    <property type="project" value="UniProtKB-KW"/>
</dbReference>
<proteinExistence type="predicted"/>
<evidence type="ECO:0000256" key="10">
    <source>
        <dbReference type="ARBA" id="ARBA00023157"/>
    </source>
</evidence>
<feature type="transmembrane region" description="Helical" evidence="12">
    <location>
        <begin position="177"/>
        <end position="198"/>
    </location>
</feature>
<keyword evidence="9 12" id="KW-0472">Membrane</keyword>
<keyword evidence="5 12" id="KW-1133">Transmembrane helix</keyword>
<comment type="caution">
    <text evidence="13">The sequence shown here is derived from an EMBL/GenBank/DDBJ whole genome shotgun (WGS) entry which is preliminary data.</text>
</comment>
<evidence type="ECO:0000313" key="13">
    <source>
        <dbReference type="EMBL" id="NIH52823.1"/>
    </source>
</evidence>
<comment type="subcellular location">
    <subcellularLocation>
        <location evidence="1">Membrane</location>
        <topology evidence="1">Multi-pass membrane protein</topology>
    </subcellularLocation>
</comment>